<name>A0ABS2XL60_POLSP</name>
<feature type="non-terminal residue" evidence="1">
    <location>
        <position position="119"/>
    </location>
</feature>
<gene>
    <name evidence="1" type="primary">Mrps35_0</name>
    <name evidence="1" type="ORF">GTO93_0007080</name>
</gene>
<proteinExistence type="predicted"/>
<evidence type="ECO:0000313" key="1">
    <source>
        <dbReference type="EMBL" id="MBN3275022.1"/>
    </source>
</evidence>
<dbReference type="EMBL" id="JAAWVQ010047016">
    <property type="protein sequence ID" value="MBN3275022.1"/>
    <property type="molecule type" value="Genomic_DNA"/>
</dbReference>
<feature type="non-terminal residue" evidence="1">
    <location>
        <position position="1"/>
    </location>
</feature>
<dbReference type="PANTHER" id="PTHR13490:SF0">
    <property type="entry name" value="SMALL RIBOSOMAL SUBUNIT PROTEIN MS35"/>
    <property type="match status" value="1"/>
</dbReference>
<dbReference type="Proteomes" id="UP001166093">
    <property type="component" value="Unassembled WGS sequence"/>
</dbReference>
<evidence type="ECO:0000313" key="2">
    <source>
        <dbReference type="Proteomes" id="UP001166093"/>
    </source>
</evidence>
<sequence>MTVDQEWSSVYPTATSFKLSTVPLSIHMGYPVKRRGSPEKKGNLELMKVVLLNLITVLNSQITIVKVHKHIKLFFPMLFCTKWPETLDSEQHLPIQVTMTDFLSAGPSVRNPKESLLSL</sequence>
<accession>A0ABS2XL60</accession>
<dbReference type="PANTHER" id="PTHR13490">
    <property type="entry name" value="MITOCHONDRIAL 28S RIBOSOMAL PROTEIN S28"/>
    <property type="match status" value="1"/>
</dbReference>
<organism evidence="1 2">
    <name type="scientific">Polyodon spathula</name>
    <name type="common">North American paddlefish</name>
    <name type="synonym">Squalus spathula</name>
    <dbReference type="NCBI Taxonomy" id="7913"/>
    <lineage>
        <taxon>Eukaryota</taxon>
        <taxon>Metazoa</taxon>
        <taxon>Chordata</taxon>
        <taxon>Craniata</taxon>
        <taxon>Vertebrata</taxon>
        <taxon>Euteleostomi</taxon>
        <taxon>Actinopterygii</taxon>
        <taxon>Chondrostei</taxon>
        <taxon>Acipenseriformes</taxon>
        <taxon>Polyodontidae</taxon>
        <taxon>Polyodon</taxon>
    </lineage>
</organism>
<comment type="caution">
    <text evidence="1">The sequence shown here is derived from an EMBL/GenBank/DDBJ whole genome shotgun (WGS) entry which is preliminary data.</text>
</comment>
<dbReference type="InterPro" id="IPR039848">
    <property type="entry name" value="Ribosomal_mS35_mt"/>
</dbReference>
<reference evidence="1" key="1">
    <citation type="journal article" date="2021" name="Cell">
        <title>Tracing the genetic footprints of vertebrate landing in non-teleost ray-finned fishes.</title>
        <authorList>
            <person name="Bi X."/>
            <person name="Wang K."/>
            <person name="Yang L."/>
            <person name="Pan H."/>
            <person name="Jiang H."/>
            <person name="Wei Q."/>
            <person name="Fang M."/>
            <person name="Yu H."/>
            <person name="Zhu C."/>
            <person name="Cai Y."/>
            <person name="He Y."/>
            <person name="Gan X."/>
            <person name="Zeng H."/>
            <person name="Yu D."/>
            <person name="Zhu Y."/>
            <person name="Jiang H."/>
            <person name="Qiu Q."/>
            <person name="Yang H."/>
            <person name="Zhang Y.E."/>
            <person name="Wang W."/>
            <person name="Zhu M."/>
            <person name="He S."/>
            <person name="Zhang G."/>
        </authorList>
    </citation>
    <scope>NUCLEOTIDE SEQUENCE</scope>
    <source>
        <strain evidence="1">Pddl_001</strain>
    </source>
</reference>
<protein>
    <submittedName>
        <fullName evidence="1">RT35 protein</fullName>
    </submittedName>
</protein>
<keyword evidence="2" id="KW-1185">Reference proteome</keyword>